<name>A0A6A6IWB3_9PLEO</name>
<evidence type="ECO:0000259" key="1">
    <source>
        <dbReference type="Pfam" id="PF06985"/>
    </source>
</evidence>
<dbReference type="Pfam" id="PF06985">
    <property type="entry name" value="HET"/>
    <property type="match status" value="1"/>
</dbReference>
<dbReference type="EMBL" id="ML987191">
    <property type="protein sequence ID" value="KAF2253493.1"/>
    <property type="molecule type" value="Genomic_DNA"/>
</dbReference>
<evidence type="ECO:0000313" key="3">
    <source>
        <dbReference type="Proteomes" id="UP000800094"/>
    </source>
</evidence>
<dbReference type="Proteomes" id="UP000800094">
    <property type="component" value="Unassembled WGS sequence"/>
</dbReference>
<gene>
    <name evidence="2" type="ORF">BU26DRAFT_601610</name>
</gene>
<dbReference type="OrthoDB" id="2157530at2759"/>
<keyword evidence="3" id="KW-1185">Reference proteome</keyword>
<dbReference type="RefSeq" id="XP_033688497.1">
    <property type="nucleotide sequence ID" value="XM_033835270.1"/>
</dbReference>
<reference evidence="2" key="1">
    <citation type="journal article" date="2020" name="Stud. Mycol.">
        <title>101 Dothideomycetes genomes: a test case for predicting lifestyles and emergence of pathogens.</title>
        <authorList>
            <person name="Haridas S."/>
            <person name="Albert R."/>
            <person name="Binder M."/>
            <person name="Bloem J."/>
            <person name="Labutti K."/>
            <person name="Salamov A."/>
            <person name="Andreopoulos B."/>
            <person name="Baker S."/>
            <person name="Barry K."/>
            <person name="Bills G."/>
            <person name="Bluhm B."/>
            <person name="Cannon C."/>
            <person name="Castanera R."/>
            <person name="Culley D."/>
            <person name="Daum C."/>
            <person name="Ezra D."/>
            <person name="Gonzalez J."/>
            <person name="Henrissat B."/>
            <person name="Kuo A."/>
            <person name="Liang C."/>
            <person name="Lipzen A."/>
            <person name="Lutzoni F."/>
            <person name="Magnuson J."/>
            <person name="Mondo S."/>
            <person name="Nolan M."/>
            <person name="Ohm R."/>
            <person name="Pangilinan J."/>
            <person name="Park H.-J."/>
            <person name="Ramirez L."/>
            <person name="Alfaro M."/>
            <person name="Sun H."/>
            <person name="Tritt A."/>
            <person name="Yoshinaga Y."/>
            <person name="Zwiers L.-H."/>
            <person name="Turgeon B."/>
            <person name="Goodwin S."/>
            <person name="Spatafora J."/>
            <person name="Crous P."/>
            <person name="Grigoriev I."/>
        </authorList>
    </citation>
    <scope>NUCLEOTIDE SEQUENCE</scope>
    <source>
        <strain evidence="2">CBS 122368</strain>
    </source>
</reference>
<dbReference type="GeneID" id="54588600"/>
<protein>
    <recommendedName>
        <fullName evidence="1">Heterokaryon incompatibility domain-containing protein</fullName>
    </recommendedName>
</protein>
<proteinExistence type="predicted"/>
<feature type="domain" description="Heterokaryon incompatibility" evidence="1">
    <location>
        <begin position="42"/>
        <end position="201"/>
    </location>
</feature>
<dbReference type="InterPro" id="IPR010730">
    <property type="entry name" value="HET"/>
</dbReference>
<accession>A0A6A6IWB3</accession>
<evidence type="ECO:0000313" key="2">
    <source>
        <dbReference type="EMBL" id="KAF2253493.1"/>
    </source>
</evidence>
<organism evidence="2 3">
    <name type="scientific">Trematosphaeria pertusa</name>
    <dbReference type="NCBI Taxonomy" id="390896"/>
    <lineage>
        <taxon>Eukaryota</taxon>
        <taxon>Fungi</taxon>
        <taxon>Dikarya</taxon>
        <taxon>Ascomycota</taxon>
        <taxon>Pezizomycotina</taxon>
        <taxon>Dothideomycetes</taxon>
        <taxon>Pleosporomycetidae</taxon>
        <taxon>Pleosporales</taxon>
        <taxon>Massarineae</taxon>
        <taxon>Trematosphaeriaceae</taxon>
        <taxon>Trematosphaeria</taxon>
    </lineage>
</organism>
<dbReference type="AlphaFoldDB" id="A0A6A6IWB3"/>
<sequence>MGGNADDQRYGRWPRRLLHVPTMTSLEWQPGNRYGASICPPYNTLSYTWGRFVLREEQMPHVQALPVRFQGHRTWSIPRINPQHFTVDEFQAAVQLAVQVNETTEKNVEHLWLDIACIDQEHARTKHAEINRQAIIFQHAHTSSVWLTHIDECTLTEAIHRLRGVHNPWSSITLPDGRVYAIPHQSKDMEIETAKHWLRIWLQPVQDAIQKALLDTAATGEQMEAQRFGNSTFLGTVIFFLAPGGTASDESTSSSQSPRLMQTICGAWLRLLPRQAVLPI</sequence>